<dbReference type="AlphaFoldDB" id="A0A4Y7LFW3"/>
<evidence type="ECO:0000313" key="4">
    <source>
        <dbReference type="Proteomes" id="UP000316621"/>
    </source>
</evidence>
<sequence length="194" mass="21528">MGSKDQRRQQKLRLGNDGAFGSAASPIAHHSFYSSHFFQLEELNIPVPFGFQRFLDIKTGEIYYKKMETQELKPKKMSRTGVKIENDSMSSKIDLNLNLSPPVLDQLIITTTASSSASPASSPTSSCVTTDMSYSSSDSNKNPEETIVVLSNMVLVGCLNCHLYVMLKGDNLKCPKCKGSILLDFLRDYNTENN</sequence>
<gene>
    <name evidence="3" type="ORF">C5167_046899</name>
</gene>
<organism evidence="3 4">
    <name type="scientific">Papaver somniferum</name>
    <name type="common">Opium poppy</name>
    <dbReference type="NCBI Taxonomy" id="3469"/>
    <lineage>
        <taxon>Eukaryota</taxon>
        <taxon>Viridiplantae</taxon>
        <taxon>Streptophyta</taxon>
        <taxon>Embryophyta</taxon>
        <taxon>Tracheophyta</taxon>
        <taxon>Spermatophyta</taxon>
        <taxon>Magnoliopsida</taxon>
        <taxon>Ranunculales</taxon>
        <taxon>Papaveraceae</taxon>
        <taxon>Papaveroideae</taxon>
        <taxon>Papaver</taxon>
    </lineage>
</organism>
<dbReference type="Gramene" id="RZC84116">
    <property type="protein sequence ID" value="RZC84116"/>
    <property type="gene ID" value="C5167_046899"/>
</dbReference>
<feature type="domain" description="GIR1-like zinc ribbon" evidence="2">
    <location>
        <begin position="152"/>
        <end position="187"/>
    </location>
</feature>
<proteinExistence type="predicted"/>
<dbReference type="Proteomes" id="UP000316621">
    <property type="component" value="Chromosome 11"/>
</dbReference>
<dbReference type="InterPro" id="IPR056440">
    <property type="entry name" value="Zn-ribbon_GIR1"/>
</dbReference>
<feature type="region of interest" description="Disordered" evidence="1">
    <location>
        <begin position="115"/>
        <end position="141"/>
    </location>
</feature>
<dbReference type="Pfam" id="PF24747">
    <property type="entry name" value="Zn-ribbon_GIR1"/>
    <property type="match status" value="1"/>
</dbReference>
<name>A0A4Y7LFW3_PAPSO</name>
<evidence type="ECO:0000259" key="2">
    <source>
        <dbReference type="Pfam" id="PF24747"/>
    </source>
</evidence>
<dbReference type="OMA" id="PLGWQKF"/>
<accession>A0A4Y7LFW3</accession>
<protein>
    <recommendedName>
        <fullName evidence="2">GIR1-like zinc ribbon domain-containing protein</fullName>
    </recommendedName>
</protein>
<reference evidence="3 4" key="1">
    <citation type="journal article" date="2018" name="Science">
        <title>The opium poppy genome and morphinan production.</title>
        <authorList>
            <person name="Guo L."/>
            <person name="Winzer T."/>
            <person name="Yang X."/>
            <person name="Li Y."/>
            <person name="Ning Z."/>
            <person name="He Z."/>
            <person name="Teodor R."/>
            <person name="Lu Y."/>
            <person name="Bowser T.A."/>
            <person name="Graham I.A."/>
            <person name="Ye K."/>
        </authorList>
    </citation>
    <scope>NUCLEOTIDE SEQUENCE [LARGE SCALE GENOMIC DNA]</scope>
    <source>
        <strain evidence="4">cv. HN1</strain>
        <tissue evidence="3">Leaves</tissue>
    </source>
</reference>
<evidence type="ECO:0000256" key="1">
    <source>
        <dbReference type="SAM" id="MobiDB-lite"/>
    </source>
</evidence>
<dbReference type="PANTHER" id="PTHR33177:SF74">
    <property type="entry name" value="PROTEIN GL2-INTERACTING REPRESSOR 1"/>
    <property type="match status" value="1"/>
</dbReference>
<evidence type="ECO:0000313" key="3">
    <source>
        <dbReference type="EMBL" id="RZC84116.1"/>
    </source>
</evidence>
<feature type="compositionally biased region" description="Low complexity" evidence="1">
    <location>
        <begin position="115"/>
        <end position="126"/>
    </location>
</feature>
<dbReference type="EMBL" id="CM010725">
    <property type="protein sequence ID" value="RZC84116.1"/>
    <property type="molecule type" value="Genomic_DNA"/>
</dbReference>
<keyword evidence="4" id="KW-1185">Reference proteome</keyword>
<dbReference type="PANTHER" id="PTHR33177">
    <property type="entry name" value="PUTATIVE-RELATED"/>
    <property type="match status" value="1"/>
</dbReference>
<dbReference type="InterPro" id="IPR055281">
    <property type="entry name" value="GIR1-2/SIED1"/>
</dbReference>
<feature type="compositionally biased region" description="Polar residues" evidence="1">
    <location>
        <begin position="127"/>
        <end position="140"/>
    </location>
</feature>